<sequence length="117" mass="13038">MSLDLAPEQFDALVDRALDQIPPEFAEQVGTCVVLIEDEPPAEDPDLLGLYKGVPITERGANDGGLLPDRIYIFRNPLLERCQDIDELVDEIRITVVHEVGHAFGLDDDRLHELGYA</sequence>
<dbReference type="InterPro" id="IPR010428">
    <property type="entry name" value="Zincin_1"/>
</dbReference>
<evidence type="ECO:0000313" key="1">
    <source>
        <dbReference type="EMBL" id="MBA8792500.1"/>
    </source>
</evidence>
<dbReference type="AlphaFoldDB" id="A0A7W3INV9"/>
<comment type="caution">
    <text evidence="1">The sequence shown here is derived from an EMBL/GenBank/DDBJ whole genome shotgun (WGS) entry which is preliminary data.</text>
</comment>
<dbReference type="RefSeq" id="WP_182558146.1">
    <property type="nucleotide sequence ID" value="NZ_JACGWT010000001.1"/>
</dbReference>
<evidence type="ECO:0000313" key="2">
    <source>
        <dbReference type="Proteomes" id="UP000523079"/>
    </source>
</evidence>
<accession>A0A7W3INV9</accession>
<dbReference type="GO" id="GO:0006508">
    <property type="term" value="P:proteolysis"/>
    <property type="evidence" value="ECO:0007669"/>
    <property type="project" value="UniProtKB-KW"/>
</dbReference>
<name>A0A7W3INV9_9ACTN</name>
<dbReference type="Gene3D" id="3.30.2010.20">
    <property type="match status" value="1"/>
</dbReference>
<protein>
    <submittedName>
        <fullName evidence="1">Putative Zn-dependent protease with MMP-like domain</fullName>
    </submittedName>
</protein>
<dbReference type="EMBL" id="JACGWT010000001">
    <property type="protein sequence ID" value="MBA8792500.1"/>
    <property type="molecule type" value="Genomic_DNA"/>
</dbReference>
<keyword evidence="1" id="KW-0645">Protease</keyword>
<reference evidence="1 2" key="1">
    <citation type="submission" date="2020-07" db="EMBL/GenBank/DDBJ databases">
        <title>Sequencing the genomes of 1000 actinobacteria strains.</title>
        <authorList>
            <person name="Klenk H.-P."/>
        </authorList>
    </citation>
    <scope>NUCLEOTIDE SEQUENCE [LARGE SCALE GENOMIC DNA]</scope>
    <source>
        <strain evidence="1 2">DSM 100723</strain>
    </source>
</reference>
<dbReference type="Proteomes" id="UP000523079">
    <property type="component" value="Unassembled WGS sequence"/>
</dbReference>
<dbReference type="GO" id="GO:0008233">
    <property type="term" value="F:peptidase activity"/>
    <property type="evidence" value="ECO:0007669"/>
    <property type="project" value="UniProtKB-KW"/>
</dbReference>
<gene>
    <name evidence="1" type="ORF">FHX74_000094</name>
</gene>
<dbReference type="CDD" id="cd12952">
    <property type="entry name" value="MMP_ACEL2062"/>
    <property type="match status" value="1"/>
</dbReference>
<dbReference type="InterPro" id="IPR038555">
    <property type="entry name" value="Zincin_1_sf"/>
</dbReference>
<keyword evidence="2" id="KW-1185">Reference proteome</keyword>
<proteinExistence type="predicted"/>
<dbReference type="Pfam" id="PF06262">
    <property type="entry name" value="Zincin_1"/>
    <property type="match status" value="1"/>
</dbReference>
<dbReference type="SUPFAM" id="SSF55486">
    <property type="entry name" value="Metalloproteases ('zincins'), catalytic domain"/>
    <property type="match status" value="1"/>
</dbReference>
<keyword evidence="1" id="KW-0378">Hydrolase</keyword>
<organism evidence="1 2">
    <name type="scientific">Microlunatus kandeliicorticis</name>
    <dbReference type="NCBI Taxonomy" id="1759536"/>
    <lineage>
        <taxon>Bacteria</taxon>
        <taxon>Bacillati</taxon>
        <taxon>Actinomycetota</taxon>
        <taxon>Actinomycetes</taxon>
        <taxon>Propionibacteriales</taxon>
        <taxon>Propionibacteriaceae</taxon>
        <taxon>Microlunatus</taxon>
    </lineage>
</organism>